<evidence type="ECO:0000259" key="6">
    <source>
        <dbReference type="Pfam" id="PF07980"/>
    </source>
</evidence>
<comment type="similarity">
    <text evidence="2">Belongs to the SusD family.</text>
</comment>
<dbReference type="Gene3D" id="1.25.40.390">
    <property type="match status" value="1"/>
</dbReference>
<evidence type="ECO:0000256" key="2">
    <source>
        <dbReference type="ARBA" id="ARBA00006275"/>
    </source>
</evidence>
<comment type="subcellular location">
    <subcellularLocation>
        <location evidence="1">Cell outer membrane</location>
    </subcellularLocation>
</comment>
<evidence type="ECO:0000313" key="8">
    <source>
        <dbReference type="EMBL" id="AWW28843.1"/>
    </source>
</evidence>
<dbReference type="InterPro" id="IPR012944">
    <property type="entry name" value="SusD_RagB_dom"/>
</dbReference>
<dbReference type="PROSITE" id="PS51257">
    <property type="entry name" value="PROKAR_LIPOPROTEIN"/>
    <property type="match status" value="1"/>
</dbReference>
<dbReference type="InterPro" id="IPR011990">
    <property type="entry name" value="TPR-like_helical_dom_sf"/>
</dbReference>
<reference evidence="8 9" key="1">
    <citation type="submission" date="2018-06" db="EMBL/GenBank/DDBJ databases">
        <title>Echinicola strongylocentroti sp. nov., isolated from a sea urchin Strongylocentrotus intermedius.</title>
        <authorList>
            <person name="Bae S.S."/>
        </authorList>
    </citation>
    <scope>NUCLEOTIDE SEQUENCE [LARGE SCALE GENOMIC DNA]</scope>
    <source>
        <strain evidence="8 9">MEBiC08714</strain>
    </source>
</reference>
<keyword evidence="3" id="KW-0732">Signal</keyword>
<evidence type="ECO:0000256" key="3">
    <source>
        <dbReference type="ARBA" id="ARBA00022729"/>
    </source>
</evidence>
<evidence type="ECO:0000256" key="4">
    <source>
        <dbReference type="ARBA" id="ARBA00023136"/>
    </source>
</evidence>
<evidence type="ECO:0000256" key="1">
    <source>
        <dbReference type="ARBA" id="ARBA00004442"/>
    </source>
</evidence>
<keyword evidence="5" id="KW-0998">Cell outer membrane</keyword>
<evidence type="ECO:0000313" key="9">
    <source>
        <dbReference type="Proteomes" id="UP000248688"/>
    </source>
</evidence>
<dbReference type="Proteomes" id="UP000248688">
    <property type="component" value="Chromosome"/>
</dbReference>
<evidence type="ECO:0000256" key="5">
    <source>
        <dbReference type="ARBA" id="ARBA00023237"/>
    </source>
</evidence>
<sequence length="490" mass="56283">MKSIIKNIGLTLITFSLVGCEGYLDEQPYSQLAPDNFLKTREGVESLLGATYASASNMISNNSIYTFAQDEWITDIAHQTGDGVHATALQYINYTWDATVGLLQGQNWDYPYRAIRNANQVLESLGQLEASDSNKSLYEAEARFLRATCYLKLYYKFGPVPLRTSTDQELQLPRASEEEINSFMESELLFSISKLPNPGNEIAYGRAHKAAAQGWLVIYYLNSKQWQKAADMSEDIIDQWNYSLFPEYEDLFKVENEQNEELIWVRPAKTSADRRASNSWMNTAFPEGFAKDPRTGLEFSNAWRNWPNESRIRDQFYYSFEDGDERKDLILTEYINNDGELINLLDDEDNTRSFKYWPDPDGINASFGNDIPEIRYADILLSRAEALNELNGPSQEALDLINQVRERADLEDLSLSQFSSKEALRDHILKERGWEFYSEGKRRLDLIRMGKLISNAQERGITNAQPHHVRYPIPFATMDANPLLEQNEGY</sequence>
<dbReference type="Pfam" id="PF14322">
    <property type="entry name" value="SusD-like_3"/>
    <property type="match status" value="1"/>
</dbReference>
<dbReference type="OrthoDB" id="636214at2"/>
<keyword evidence="9" id="KW-1185">Reference proteome</keyword>
<keyword evidence="4" id="KW-0472">Membrane</keyword>
<dbReference type="Pfam" id="PF07980">
    <property type="entry name" value="SusD_RagB"/>
    <property type="match status" value="1"/>
</dbReference>
<dbReference type="AlphaFoldDB" id="A0A2Z4IEI2"/>
<feature type="domain" description="RagB/SusD" evidence="6">
    <location>
        <begin position="368"/>
        <end position="490"/>
    </location>
</feature>
<name>A0A2Z4IEI2_9BACT</name>
<dbReference type="GO" id="GO:0009279">
    <property type="term" value="C:cell outer membrane"/>
    <property type="evidence" value="ECO:0007669"/>
    <property type="project" value="UniProtKB-SubCell"/>
</dbReference>
<organism evidence="8 9">
    <name type="scientific">Echinicola strongylocentroti</name>
    <dbReference type="NCBI Taxonomy" id="1795355"/>
    <lineage>
        <taxon>Bacteria</taxon>
        <taxon>Pseudomonadati</taxon>
        <taxon>Bacteroidota</taxon>
        <taxon>Cytophagia</taxon>
        <taxon>Cytophagales</taxon>
        <taxon>Cyclobacteriaceae</taxon>
        <taxon>Echinicola</taxon>
    </lineage>
</organism>
<dbReference type="RefSeq" id="WP_112782264.1">
    <property type="nucleotide sequence ID" value="NZ_CP030041.1"/>
</dbReference>
<dbReference type="InterPro" id="IPR033985">
    <property type="entry name" value="SusD-like_N"/>
</dbReference>
<dbReference type="EMBL" id="CP030041">
    <property type="protein sequence ID" value="AWW28843.1"/>
    <property type="molecule type" value="Genomic_DNA"/>
</dbReference>
<gene>
    <name evidence="8" type="ORF">DN752_01130</name>
</gene>
<feature type="domain" description="SusD-like N-terminal" evidence="7">
    <location>
        <begin position="23"/>
        <end position="219"/>
    </location>
</feature>
<evidence type="ECO:0000259" key="7">
    <source>
        <dbReference type="Pfam" id="PF14322"/>
    </source>
</evidence>
<proteinExistence type="inferred from homology"/>
<dbReference type="SUPFAM" id="SSF48452">
    <property type="entry name" value="TPR-like"/>
    <property type="match status" value="1"/>
</dbReference>
<accession>A0A2Z4IEI2</accession>
<protein>
    <submittedName>
        <fullName evidence="8">RagB/SusD family nutrient uptake outer membrane protein</fullName>
    </submittedName>
</protein>
<dbReference type="KEGG" id="est:DN752_01130"/>